<proteinExistence type="predicted"/>
<gene>
    <name evidence="1" type="ORF">V144x_08810</name>
</gene>
<evidence type="ECO:0000313" key="1">
    <source>
        <dbReference type="EMBL" id="QDT95438.1"/>
    </source>
</evidence>
<accession>A0A517VQZ0</accession>
<dbReference type="AlphaFoldDB" id="A0A517VQZ0"/>
<name>A0A517VQZ0_9PLAN</name>
<sequence length="49" mass="5880" precursor="true">MKNAALKCQVHFFDYFVAIVNHLSNHVILVLRYKFEFGIEAFYLEERQS</sequence>
<protein>
    <submittedName>
        <fullName evidence="1">Uncharacterized protein</fullName>
    </submittedName>
</protein>
<evidence type="ECO:0000313" key="2">
    <source>
        <dbReference type="Proteomes" id="UP000318704"/>
    </source>
</evidence>
<dbReference type="KEGG" id="gaw:V144x_08810"/>
<dbReference type="EMBL" id="CP037920">
    <property type="protein sequence ID" value="QDT95438.1"/>
    <property type="molecule type" value="Genomic_DNA"/>
</dbReference>
<reference evidence="1 2" key="1">
    <citation type="submission" date="2019-03" db="EMBL/GenBank/DDBJ databases">
        <title>Deep-cultivation of Planctomycetes and their phenomic and genomic characterization uncovers novel biology.</title>
        <authorList>
            <person name="Wiegand S."/>
            <person name="Jogler M."/>
            <person name="Boedeker C."/>
            <person name="Pinto D."/>
            <person name="Vollmers J."/>
            <person name="Rivas-Marin E."/>
            <person name="Kohn T."/>
            <person name="Peeters S.H."/>
            <person name="Heuer A."/>
            <person name="Rast P."/>
            <person name="Oberbeckmann S."/>
            <person name="Bunk B."/>
            <person name="Jeske O."/>
            <person name="Meyerdierks A."/>
            <person name="Storesund J.E."/>
            <person name="Kallscheuer N."/>
            <person name="Luecker S."/>
            <person name="Lage O.M."/>
            <person name="Pohl T."/>
            <person name="Merkel B.J."/>
            <person name="Hornburger P."/>
            <person name="Mueller R.-W."/>
            <person name="Bruemmer F."/>
            <person name="Labrenz M."/>
            <person name="Spormann A.M."/>
            <person name="Op den Camp H."/>
            <person name="Overmann J."/>
            <person name="Amann R."/>
            <person name="Jetten M.S.M."/>
            <person name="Mascher T."/>
            <person name="Medema M.H."/>
            <person name="Devos D.P."/>
            <person name="Kaster A.-K."/>
            <person name="Ovreas L."/>
            <person name="Rohde M."/>
            <person name="Galperin M.Y."/>
            <person name="Jogler C."/>
        </authorList>
    </citation>
    <scope>NUCLEOTIDE SEQUENCE [LARGE SCALE GENOMIC DNA]</scope>
    <source>
        <strain evidence="1 2">V144</strain>
    </source>
</reference>
<dbReference type="Proteomes" id="UP000318704">
    <property type="component" value="Chromosome"/>
</dbReference>
<organism evidence="1 2">
    <name type="scientific">Gimesia aquarii</name>
    <dbReference type="NCBI Taxonomy" id="2527964"/>
    <lineage>
        <taxon>Bacteria</taxon>
        <taxon>Pseudomonadati</taxon>
        <taxon>Planctomycetota</taxon>
        <taxon>Planctomycetia</taxon>
        <taxon>Planctomycetales</taxon>
        <taxon>Planctomycetaceae</taxon>
        <taxon>Gimesia</taxon>
    </lineage>
</organism>